<evidence type="ECO:0000313" key="4">
    <source>
        <dbReference type="Proteomes" id="UP000199103"/>
    </source>
</evidence>
<evidence type="ECO:0000313" key="3">
    <source>
        <dbReference type="EMBL" id="SDT22795.1"/>
    </source>
</evidence>
<keyword evidence="1" id="KW-1133">Transmembrane helix</keyword>
<dbReference type="AlphaFoldDB" id="A0A1H1YN04"/>
<feature type="domain" description="CAAX prenyl protease 2/Lysostaphin resistance protein A-like" evidence="2">
    <location>
        <begin position="140"/>
        <end position="226"/>
    </location>
</feature>
<dbReference type="GO" id="GO:0080120">
    <property type="term" value="P:CAAX-box protein maturation"/>
    <property type="evidence" value="ECO:0007669"/>
    <property type="project" value="UniProtKB-ARBA"/>
</dbReference>
<dbReference type="STRING" id="630515.SAMN04489812_4679"/>
<dbReference type="InterPro" id="IPR052710">
    <property type="entry name" value="CAAX_protease"/>
</dbReference>
<feature type="transmembrane region" description="Helical" evidence="1">
    <location>
        <begin position="213"/>
        <end position="235"/>
    </location>
</feature>
<feature type="transmembrane region" description="Helical" evidence="1">
    <location>
        <begin position="26"/>
        <end position="45"/>
    </location>
</feature>
<dbReference type="Pfam" id="PF02517">
    <property type="entry name" value="Rce1-like"/>
    <property type="match status" value="1"/>
</dbReference>
<keyword evidence="1" id="KW-0812">Transmembrane</keyword>
<feature type="transmembrane region" description="Helical" evidence="1">
    <location>
        <begin position="51"/>
        <end position="75"/>
    </location>
</feature>
<feature type="transmembrane region" description="Helical" evidence="1">
    <location>
        <begin position="129"/>
        <end position="150"/>
    </location>
</feature>
<keyword evidence="4" id="KW-1185">Reference proteome</keyword>
<dbReference type="OrthoDB" id="193898at2"/>
<name>A0A1H1YN04_9ACTN</name>
<dbReference type="PANTHER" id="PTHR36435">
    <property type="entry name" value="SLR1288 PROTEIN"/>
    <property type="match status" value="1"/>
</dbReference>
<accession>A0A1H1YN04</accession>
<reference evidence="3 4" key="1">
    <citation type="submission" date="2016-10" db="EMBL/GenBank/DDBJ databases">
        <authorList>
            <person name="de Groot N.N."/>
        </authorList>
    </citation>
    <scope>NUCLEOTIDE SEQUENCE [LARGE SCALE GENOMIC DNA]</scope>
    <source>
        <strain evidence="3 4">DSM 21800</strain>
    </source>
</reference>
<dbReference type="RefSeq" id="WP_091527914.1">
    <property type="nucleotide sequence ID" value="NZ_LT629772.1"/>
</dbReference>
<protein>
    <recommendedName>
        <fullName evidence="2">CAAX prenyl protease 2/Lysostaphin resistance protein A-like domain-containing protein</fullName>
    </recommendedName>
</protein>
<gene>
    <name evidence="3" type="ORF">SAMN04489812_4679</name>
</gene>
<evidence type="ECO:0000259" key="2">
    <source>
        <dbReference type="Pfam" id="PF02517"/>
    </source>
</evidence>
<organism evidence="3 4">
    <name type="scientific">Microlunatus soli</name>
    <dbReference type="NCBI Taxonomy" id="630515"/>
    <lineage>
        <taxon>Bacteria</taxon>
        <taxon>Bacillati</taxon>
        <taxon>Actinomycetota</taxon>
        <taxon>Actinomycetes</taxon>
        <taxon>Propionibacteriales</taxon>
        <taxon>Propionibacteriaceae</taxon>
        <taxon>Microlunatus</taxon>
    </lineage>
</organism>
<dbReference type="Proteomes" id="UP000199103">
    <property type="component" value="Chromosome I"/>
</dbReference>
<keyword evidence="1" id="KW-0472">Membrane</keyword>
<dbReference type="EMBL" id="LT629772">
    <property type="protein sequence ID" value="SDT22795.1"/>
    <property type="molecule type" value="Genomic_DNA"/>
</dbReference>
<evidence type="ECO:0000256" key="1">
    <source>
        <dbReference type="SAM" id="Phobius"/>
    </source>
</evidence>
<dbReference type="InterPro" id="IPR003675">
    <property type="entry name" value="Rce1/LyrA-like_dom"/>
</dbReference>
<feature type="transmembrane region" description="Helical" evidence="1">
    <location>
        <begin position="82"/>
        <end position="109"/>
    </location>
</feature>
<sequence>MIHSSPSSSADEVRLKTRPRPGWPELGIGLAVLLILEVGLARAALTMHLGAVVTGVFMTALSAIVAGGGFAAAALTRVRSTAAFGLVATSWKWILVGVGGGIVATALKIPATKAFTAIFGAATSSQTSWSAAGAGGLGAVLLSFLFLGVLTPIGEELFFRGVVTTVLLRYGAVVGVVGSTVLFAVLHGEPVLMISAVLVGLPAAELRRRTGSIWPGVALHITFDLISSIGLFIVLPNLTH</sequence>
<proteinExistence type="predicted"/>
<dbReference type="PANTHER" id="PTHR36435:SF1">
    <property type="entry name" value="CAAX AMINO TERMINAL PROTEASE FAMILY PROTEIN"/>
    <property type="match status" value="1"/>
</dbReference>
<dbReference type="GO" id="GO:0004175">
    <property type="term" value="F:endopeptidase activity"/>
    <property type="evidence" value="ECO:0007669"/>
    <property type="project" value="UniProtKB-ARBA"/>
</dbReference>